<dbReference type="Proteomes" id="UP000004578">
    <property type="component" value="Unassembled WGS sequence"/>
</dbReference>
<proteinExistence type="predicted"/>
<dbReference type="AlphaFoldDB" id="J0XE32"/>
<accession>J0XE32</accession>
<feature type="signal peptide" evidence="2">
    <location>
        <begin position="1"/>
        <end position="31"/>
    </location>
</feature>
<keyword evidence="2" id="KW-0732">Signal</keyword>
<name>J0XE32_9ACTO</name>
<protein>
    <submittedName>
        <fullName evidence="3">Uncharacterized protein</fullName>
    </submittedName>
</protein>
<feature type="non-terminal residue" evidence="3">
    <location>
        <position position="88"/>
    </location>
</feature>
<keyword evidence="4" id="KW-1185">Reference proteome</keyword>
<dbReference type="RefSeq" id="WP_005869083.1">
    <property type="nucleotide sequence ID" value="NZ_AKFS01000107.1"/>
</dbReference>
<feature type="chain" id="PRO_5003741218" evidence="2">
    <location>
        <begin position="32"/>
        <end position="88"/>
    </location>
</feature>
<sequence length="88" mass="8663">MLKAIPLRNRAHTAFALACVFVIANATFASADTLESNGEFSVGADENSIVISGSQFSQQTTPSTESGPSSSVVGGSGGGSADGVPAAS</sequence>
<dbReference type="EMBL" id="AKFS01000107">
    <property type="protein sequence ID" value="EJF46986.1"/>
    <property type="molecule type" value="Genomic_DNA"/>
</dbReference>
<gene>
    <name evidence="3" type="ORF">HMPREF1317_1219</name>
</gene>
<reference evidence="3 4" key="1">
    <citation type="submission" date="2012-05" db="EMBL/GenBank/DDBJ databases">
        <authorList>
            <person name="Harkins D.M."/>
            <person name="Madupu R."/>
            <person name="Durkin A.S."/>
            <person name="Torralba M."/>
            <person name="Methe B."/>
            <person name="Sutton G.G."/>
            <person name="Nelson K.E."/>
        </authorList>
    </citation>
    <scope>NUCLEOTIDE SEQUENCE [LARGE SCALE GENOMIC DNA]</scope>
    <source>
        <strain evidence="3 4">F0490</strain>
    </source>
</reference>
<evidence type="ECO:0000313" key="4">
    <source>
        <dbReference type="Proteomes" id="UP000004578"/>
    </source>
</evidence>
<organism evidence="3 4">
    <name type="scientific">Schaalia georgiae F0490</name>
    <dbReference type="NCBI Taxonomy" id="1125717"/>
    <lineage>
        <taxon>Bacteria</taxon>
        <taxon>Bacillati</taxon>
        <taxon>Actinomycetota</taxon>
        <taxon>Actinomycetes</taxon>
        <taxon>Actinomycetales</taxon>
        <taxon>Actinomycetaceae</taxon>
        <taxon>Schaalia</taxon>
    </lineage>
</organism>
<comment type="caution">
    <text evidence="3">The sequence shown here is derived from an EMBL/GenBank/DDBJ whole genome shotgun (WGS) entry which is preliminary data.</text>
</comment>
<feature type="compositionally biased region" description="Low complexity" evidence="1">
    <location>
        <begin position="60"/>
        <end position="73"/>
    </location>
</feature>
<feature type="region of interest" description="Disordered" evidence="1">
    <location>
        <begin position="51"/>
        <end position="88"/>
    </location>
</feature>
<evidence type="ECO:0000313" key="3">
    <source>
        <dbReference type="EMBL" id="EJF46986.1"/>
    </source>
</evidence>
<evidence type="ECO:0000256" key="2">
    <source>
        <dbReference type="SAM" id="SignalP"/>
    </source>
</evidence>
<evidence type="ECO:0000256" key="1">
    <source>
        <dbReference type="SAM" id="MobiDB-lite"/>
    </source>
</evidence>